<protein>
    <submittedName>
        <fullName evidence="1">Uncharacterized protein</fullName>
    </submittedName>
</protein>
<accession>A0A8H3ICK8</accession>
<name>A0A8H3ICK8_9LECA</name>
<evidence type="ECO:0000313" key="1">
    <source>
        <dbReference type="EMBL" id="CAF9908634.1"/>
    </source>
</evidence>
<dbReference type="OrthoDB" id="5403729at2759"/>
<organism evidence="1 2">
    <name type="scientific">Gomphillus americanus</name>
    <dbReference type="NCBI Taxonomy" id="1940652"/>
    <lineage>
        <taxon>Eukaryota</taxon>
        <taxon>Fungi</taxon>
        <taxon>Dikarya</taxon>
        <taxon>Ascomycota</taxon>
        <taxon>Pezizomycotina</taxon>
        <taxon>Lecanoromycetes</taxon>
        <taxon>OSLEUM clade</taxon>
        <taxon>Ostropomycetidae</taxon>
        <taxon>Ostropales</taxon>
        <taxon>Graphidaceae</taxon>
        <taxon>Gomphilloideae</taxon>
        <taxon>Gomphillus</taxon>
    </lineage>
</organism>
<keyword evidence="2" id="KW-1185">Reference proteome</keyword>
<sequence>MSQTSNQSDIATDLLTDLERRLQRAEFYVAGAHEPHEVPSELKPSIFTRLHTLEKEIKDLTSSHVAYRGLLELYSKHGSLFDVRNVLPIRVAQDDPAAIPLTEQLNLVKACAPLFPSTVSRLSLLKDTPVPSTEASAALLALGTRLDCGEDVCDMMSEDLALLRTRSLLLKQRIWKLANLSMLGCWAEFEQRLLDCERAVRRAEVAKAE</sequence>
<dbReference type="AlphaFoldDB" id="A0A8H3ICK8"/>
<comment type="caution">
    <text evidence="1">The sequence shown here is derived from an EMBL/GenBank/DDBJ whole genome shotgun (WGS) entry which is preliminary data.</text>
</comment>
<gene>
    <name evidence="1" type="ORF">GOMPHAMPRED_006226</name>
</gene>
<reference evidence="1" key="1">
    <citation type="submission" date="2021-03" db="EMBL/GenBank/DDBJ databases">
        <authorList>
            <person name="Tagirdzhanova G."/>
        </authorList>
    </citation>
    <scope>NUCLEOTIDE SEQUENCE</scope>
</reference>
<dbReference type="Proteomes" id="UP000664169">
    <property type="component" value="Unassembled WGS sequence"/>
</dbReference>
<evidence type="ECO:0000313" key="2">
    <source>
        <dbReference type="Proteomes" id="UP000664169"/>
    </source>
</evidence>
<proteinExistence type="predicted"/>
<dbReference type="EMBL" id="CAJPDQ010000004">
    <property type="protein sequence ID" value="CAF9908634.1"/>
    <property type="molecule type" value="Genomic_DNA"/>
</dbReference>